<evidence type="ECO:0000313" key="3">
    <source>
        <dbReference type="Proteomes" id="UP000662931"/>
    </source>
</evidence>
<keyword evidence="1" id="KW-1133">Transmembrane helix</keyword>
<dbReference type="GeneID" id="62196950"/>
<keyword evidence="1" id="KW-0472">Membrane</keyword>
<sequence>MGIPSPDYDSVLLREHLYKDLKKHFLVLPPEAKQGSFKSISDIGLGLFQYKFADEEEVTASSPSLQGIMWRIFLRHFIAIIVLSIVYSFLYQLVFRRALFGRWRWPVHFGHFRKISDIEEAVTPPLMTCHTPVPSLSFSPGVRNEDLSESSSPENVYIKTTNISDSWSRFKPENEFISGIHTVKIR</sequence>
<proteinExistence type="predicted"/>
<gene>
    <name evidence="2" type="ORF">FOA43_003550</name>
</gene>
<dbReference type="RefSeq" id="XP_038779729.1">
    <property type="nucleotide sequence ID" value="XM_038923801.1"/>
</dbReference>
<keyword evidence="1" id="KW-0812">Transmembrane</keyword>
<reference evidence="2" key="1">
    <citation type="submission" date="2020-10" db="EMBL/GenBank/DDBJ databases">
        <authorList>
            <person name="Roach M.J.R."/>
        </authorList>
    </citation>
    <scope>NUCLEOTIDE SEQUENCE</scope>
    <source>
        <strain evidence="2">CBS 1945</strain>
    </source>
</reference>
<accession>A0A875SB66</accession>
<feature type="transmembrane region" description="Helical" evidence="1">
    <location>
        <begin position="72"/>
        <end position="94"/>
    </location>
</feature>
<dbReference type="EMBL" id="CP064815">
    <property type="protein sequence ID" value="QPG76164.1"/>
    <property type="molecule type" value="Genomic_DNA"/>
</dbReference>
<protein>
    <submittedName>
        <fullName evidence="2">Uncharacterized protein</fullName>
    </submittedName>
</protein>
<dbReference type="AlphaFoldDB" id="A0A875SB66"/>
<evidence type="ECO:0000313" key="2">
    <source>
        <dbReference type="EMBL" id="QPG76164.1"/>
    </source>
</evidence>
<evidence type="ECO:0000256" key="1">
    <source>
        <dbReference type="SAM" id="Phobius"/>
    </source>
</evidence>
<keyword evidence="3" id="KW-1185">Reference proteome</keyword>
<dbReference type="KEGG" id="bnn:FOA43_003550"/>
<dbReference type="Proteomes" id="UP000662931">
    <property type="component" value="Chromosome 4"/>
</dbReference>
<organism evidence="2 3">
    <name type="scientific">Eeniella nana</name>
    <name type="common">Yeast</name>
    <name type="synonym">Brettanomyces nanus</name>
    <dbReference type="NCBI Taxonomy" id="13502"/>
    <lineage>
        <taxon>Eukaryota</taxon>
        <taxon>Fungi</taxon>
        <taxon>Dikarya</taxon>
        <taxon>Ascomycota</taxon>
        <taxon>Saccharomycotina</taxon>
        <taxon>Pichiomycetes</taxon>
        <taxon>Pichiales</taxon>
        <taxon>Pichiaceae</taxon>
        <taxon>Brettanomyces</taxon>
    </lineage>
</organism>
<name>A0A875SB66_EENNA</name>
<dbReference type="OrthoDB" id="3984059at2759"/>